<sequence length="417" mass="47994">MAAFDDVHDPIIRIFAMNLVDDLVEISFLADHHLYLARRSLLSNPRAGQNEKNDATRQYYDAYDPNVRYRIHISNRCNEAIKTISEIYQSKIRATEFFLDSRRHFVRYTNIDTNLANLRRSLTPLSEKIHLLTNVLTKSDPNARDKIYELVIGSQLEQLDAPYLFEVDNDTIDLAPPPPIEKPANASEALAILTSEASAIAKRLELTNADRRFLTALTDYIGALIETDFSPIKVDLYSSKLRAYLLQMADELPSFAIAEVSALLLSQERVLRQFPVWREFESDASQYEPDQDELTKQHDLLANIATETRQASGVASNEVLAALERLERSSGEIETRKTATLGVWRSLENFIKVNIRHVIELAKTIQNNLSRNQSRYIRYLERIIPYLKLYVGMNDNRKWLLPVVQWLDEVIKLSKQR</sequence>
<gene>
    <name evidence="1" type="ORF">BJ125_12276</name>
    <name evidence="2" type="ORF">SAMN05892882_12276</name>
</gene>
<dbReference type="EMBL" id="UFQQ01000022">
    <property type="protein sequence ID" value="SSW92648.1"/>
    <property type="molecule type" value="Genomic_DNA"/>
</dbReference>
<evidence type="ECO:0000313" key="3">
    <source>
        <dbReference type="Proteomes" id="UP000252631"/>
    </source>
</evidence>
<dbReference type="Proteomes" id="UP000256343">
    <property type="component" value="Unassembled WGS sequence"/>
</dbReference>
<evidence type="ECO:0000313" key="4">
    <source>
        <dbReference type="Proteomes" id="UP000256343"/>
    </source>
</evidence>
<dbReference type="RefSeq" id="WP_147270255.1">
    <property type="nucleotide sequence ID" value="NZ_QRDT01000022.1"/>
</dbReference>
<reference evidence="2 3" key="1">
    <citation type="submission" date="2017-08" db="EMBL/GenBank/DDBJ databases">
        <authorList>
            <person name="de Groot N.N."/>
        </authorList>
    </citation>
    <scope>NUCLEOTIDE SEQUENCE [LARGE SCALE GENOMIC DNA]</scope>
    <source>
        <strain evidence="2 3">JA575</strain>
    </source>
</reference>
<accession>A0A336JSV8</accession>
<name>A0A336JSV8_9BRAD</name>
<dbReference type="Proteomes" id="UP000252631">
    <property type="component" value="Unassembled WGS sequence"/>
</dbReference>
<evidence type="ECO:0000313" key="1">
    <source>
        <dbReference type="EMBL" id="RED28548.1"/>
    </source>
</evidence>
<dbReference type="EMBL" id="QRDT01000022">
    <property type="protein sequence ID" value="RED28548.1"/>
    <property type="molecule type" value="Genomic_DNA"/>
</dbReference>
<proteinExistence type="predicted"/>
<dbReference type="AlphaFoldDB" id="A0A336JSV8"/>
<organism evidence="2 3">
    <name type="scientific">Rhodopseudomonas pentothenatexigens</name>
    <dbReference type="NCBI Taxonomy" id="999699"/>
    <lineage>
        <taxon>Bacteria</taxon>
        <taxon>Pseudomonadati</taxon>
        <taxon>Pseudomonadota</taxon>
        <taxon>Alphaproteobacteria</taxon>
        <taxon>Hyphomicrobiales</taxon>
        <taxon>Nitrobacteraceae</taxon>
        <taxon>Rhodopseudomonas</taxon>
    </lineage>
</organism>
<keyword evidence="4" id="KW-1185">Reference proteome</keyword>
<protein>
    <submittedName>
        <fullName evidence="2">Uncharacterized protein</fullName>
    </submittedName>
</protein>
<evidence type="ECO:0000313" key="2">
    <source>
        <dbReference type="EMBL" id="SSW92648.1"/>
    </source>
</evidence>
<reference evidence="1 4" key="2">
    <citation type="submission" date="2018-07" db="EMBL/GenBank/DDBJ databases">
        <title>Genomic Encyclopedia of Archaeal and Bacterial Type Strains, Phase II (KMG-II): from individual species to whole genera.</title>
        <authorList>
            <person name="Goeker M."/>
        </authorList>
    </citation>
    <scope>NUCLEOTIDE SEQUENCE [LARGE SCALE GENOMIC DNA]</scope>
    <source>
        <strain evidence="1 4">JA575</strain>
    </source>
</reference>